<dbReference type="PATRIC" id="fig|273035.7.peg.1563"/>
<evidence type="ECO:0000313" key="2">
    <source>
        <dbReference type="Proteomes" id="UP000062963"/>
    </source>
</evidence>
<dbReference type="Proteomes" id="UP000062963">
    <property type="component" value="Chromosome"/>
</dbReference>
<sequence length="106" mass="12147">MNYSGSNILRDFVISNTELKNNDVTMSAGIVKLQFKTPGQDDKWENFSAIIDKNNTPNLTQILNAVDFKLSFTNVKFKVTTKTNDKIAYKTSDESHFNLWLSDNYE</sequence>
<keyword evidence="2" id="KW-1185">Reference proteome</keyword>
<organism evidence="1 2">
    <name type="scientific">Spiroplasma kunkelii CR2-3x</name>
    <dbReference type="NCBI Taxonomy" id="273035"/>
    <lineage>
        <taxon>Bacteria</taxon>
        <taxon>Bacillati</taxon>
        <taxon>Mycoplasmatota</taxon>
        <taxon>Mollicutes</taxon>
        <taxon>Entomoplasmatales</taxon>
        <taxon>Spiroplasmataceae</taxon>
        <taxon>Spiroplasma</taxon>
    </lineage>
</organism>
<reference evidence="1 2" key="1">
    <citation type="journal article" date="2015" name="Genome Announc.">
        <title>Complete Genome Sequence of Spiroplasma kunkelii Strain CR2-3x, Causal Agent of Corn Stunt Disease in Zea mays L.</title>
        <authorList>
            <person name="Davis R.E."/>
            <person name="Shao J."/>
            <person name="Dally E.L."/>
            <person name="Zhao Y."/>
            <person name="Gasparich G.E."/>
            <person name="Gaynor B.J."/>
            <person name="Athey J.C."/>
            <person name="Harrison N.A."/>
            <person name="Donofrio N."/>
        </authorList>
    </citation>
    <scope>NUCLEOTIDE SEQUENCE [LARGE SCALE GENOMIC DNA]</scope>
    <source>
        <strain evidence="1 2">CR2-3x</strain>
    </source>
</reference>
<accession>A0A0K2JHS9</accession>
<gene>
    <name evidence="1" type="ORF">SKUN_001274</name>
</gene>
<dbReference type="RefSeq" id="WP_053391242.1">
    <property type="nucleotide sequence ID" value="NZ_CP010899.1"/>
</dbReference>
<dbReference type="EMBL" id="CP010899">
    <property type="protein sequence ID" value="ALA98149.1"/>
    <property type="molecule type" value="Genomic_DNA"/>
</dbReference>
<dbReference type="AlphaFoldDB" id="A0A0K2JHS9"/>
<dbReference type="KEGG" id="skn:SKUN_001274"/>
<dbReference type="OrthoDB" id="388795at2"/>
<name>A0A0K2JHS9_SPIKU</name>
<protein>
    <submittedName>
        <fullName evidence="1">Uncharacterized protein</fullName>
    </submittedName>
</protein>
<proteinExistence type="predicted"/>
<evidence type="ECO:0000313" key="1">
    <source>
        <dbReference type="EMBL" id="ALA98149.1"/>
    </source>
</evidence>